<feature type="compositionally biased region" description="Basic and acidic residues" evidence="2">
    <location>
        <begin position="340"/>
        <end position="350"/>
    </location>
</feature>
<dbReference type="RefSeq" id="XP_007879162.1">
    <property type="nucleotide sequence ID" value="XM_007880971.1"/>
</dbReference>
<evidence type="ECO:0000313" key="4">
    <source>
        <dbReference type="EMBL" id="EPQ29167.1"/>
    </source>
</evidence>
<dbReference type="SMART" id="SM00398">
    <property type="entry name" value="HMG"/>
    <property type="match status" value="1"/>
</dbReference>
<dbReference type="Gene3D" id="1.10.30.10">
    <property type="entry name" value="High mobility group box domain"/>
    <property type="match status" value="1"/>
</dbReference>
<dbReference type="SMART" id="SM00717">
    <property type="entry name" value="SANT"/>
    <property type="match status" value="1"/>
</dbReference>
<feature type="compositionally biased region" description="Acidic residues" evidence="2">
    <location>
        <begin position="549"/>
        <end position="558"/>
    </location>
</feature>
<dbReference type="OrthoDB" id="272624at2759"/>
<dbReference type="InterPro" id="IPR001005">
    <property type="entry name" value="SANT/Myb"/>
</dbReference>
<feature type="compositionally biased region" description="Polar residues" evidence="2">
    <location>
        <begin position="141"/>
        <end position="158"/>
    </location>
</feature>
<dbReference type="CDD" id="cd00084">
    <property type="entry name" value="HMG-box_SF"/>
    <property type="match status" value="1"/>
</dbReference>
<gene>
    <name evidence="4" type="ORF">PFL1_03454</name>
</gene>
<feature type="compositionally biased region" description="Acidic residues" evidence="2">
    <location>
        <begin position="892"/>
        <end position="913"/>
    </location>
</feature>
<feature type="region of interest" description="Disordered" evidence="2">
    <location>
        <begin position="495"/>
        <end position="706"/>
    </location>
</feature>
<dbReference type="GO" id="GO:0003677">
    <property type="term" value="F:DNA binding"/>
    <property type="evidence" value="ECO:0007669"/>
    <property type="project" value="UniProtKB-UniRule"/>
</dbReference>
<feature type="region of interest" description="Disordered" evidence="2">
    <location>
        <begin position="871"/>
        <end position="1044"/>
    </location>
</feature>
<dbReference type="CDD" id="cd00167">
    <property type="entry name" value="SANT"/>
    <property type="match status" value="1"/>
</dbReference>
<feature type="compositionally biased region" description="Basic and acidic residues" evidence="2">
    <location>
        <begin position="1014"/>
        <end position="1037"/>
    </location>
</feature>
<keyword evidence="1" id="KW-0238">DNA-binding</keyword>
<feature type="compositionally biased region" description="Basic residues" evidence="2">
    <location>
        <begin position="527"/>
        <end position="544"/>
    </location>
</feature>
<dbReference type="Proteomes" id="UP000053664">
    <property type="component" value="Unassembled WGS sequence"/>
</dbReference>
<dbReference type="SUPFAM" id="SSF46689">
    <property type="entry name" value="Homeodomain-like"/>
    <property type="match status" value="1"/>
</dbReference>
<dbReference type="Gene3D" id="1.10.10.60">
    <property type="entry name" value="Homeodomain-like"/>
    <property type="match status" value="1"/>
</dbReference>
<dbReference type="Pfam" id="PF00505">
    <property type="entry name" value="HMG_box"/>
    <property type="match status" value="1"/>
</dbReference>
<feature type="domain" description="HMG box" evidence="3">
    <location>
        <begin position="429"/>
        <end position="497"/>
    </location>
</feature>
<dbReference type="GO" id="GO:0005634">
    <property type="term" value="C:nucleus"/>
    <property type="evidence" value="ECO:0007669"/>
    <property type="project" value="UniProtKB-UniRule"/>
</dbReference>
<dbReference type="Pfam" id="PF15963">
    <property type="entry name" value="Myb_DNA-bind_7"/>
    <property type="match status" value="1"/>
</dbReference>
<dbReference type="SUPFAM" id="SSF47095">
    <property type="entry name" value="HMG-box"/>
    <property type="match status" value="1"/>
</dbReference>
<feature type="compositionally biased region" description="Basic residues" evidence="2">
    <location>
        <begin position="918"/>
        <end position="936"/>
    </location>
</feature>
<feature type="compositionally biased region" description="Low complexity" evidence="2">
    <location>
        <begin position="176"/>
        <end position="196"/>
    </location>
</feature>
<evidence type="ECO:0000256" key="2">
    <source>
        <dbReference type="SAM" id="MobiDB-lite"/>
    </source>
</evidence>
<feature type="compositionally biased region" description="Low complexity" evidence="2">
    <location>
        <begin position="215"/>
        <end position="229"/>
    </location>
</feature>
<dbReference type="KEGG" id="pfp:PFL1_03454"/>
<dbReference type="PANTHER" id="PTHR22929">
    <property type="entry name" value="RNA POLYMERASE III TRANSCRIPTION INITIATION FACTOR B"/>
    <property type="match status" value="1"/>
</dbReference>
<feature type="compositionally biased region" description="Acidic residues" evidence="2">
    <location>
        <begin position="662"/>
        <end position="681"/>
    </location>
</feature>
<feature type="compositionally biased region" description="Low complexity" evidence="2">
    <location>
        <begin position="689"/>
        <end position="704"/>
    </location>
</feature>
<accession>A0A061H8F9</accession>
<dbReference type="PROSITE" id="PS50118">
    <property type="entry name" value="HMG_BOX_2"/>
    <property type="match status" value="1"/>
</dbReference>
<feature type="region of interest" description="Disordered" evidence="2">
    <location>
        <begin position="1"/>
        <end position="457"/>
    </location>
</feature>
<evidence type="ECO:0000256" key="1">
    <source>
        <dbReference type="PROSITE-ProRule" id="PRU00267"/>
    </source>
</evidence>
<dbReference type="PANTHER" id="PTHR22929:SF0">
    <property type="entry name" value="TRANSCRIPTION FACTOR TFIIIB COMPONENT B'' HOMOLOG"/>
    <property type="match status" value="1"/>
</dbReference>
<feature type="compositionally biased region" description="Basic residues" evidence="2">
    <location>
        <begin position="405"/>
        <end position="420"/>
    </location>
</feature>
<sequence>MSQRIEKGGTRFKPSIVPRRTAGAAAAGTSTPAPPAPSAAAAGASPAVAAPRRPSLAAASPSPVLRATASSIQSSPSLRPNQPPPIGGPRPLSSGGKSFAVAPSPSRIIVPGRASNASSPSLGPSASNHTPFQRPAISRQAPGSRTSVTPSPSGSRLRTPSIPPLPAGDLGGYVGTAAPAASTSTTAATAATAAAPPKKKPFSISVGSNRRAVDSDASADGSAALAAVGPSSTADKQSFSTRNAGEMPPPSAAATRERRESVMAASSIPSAAGTERDGPAAGGTGEAARSAVAGSGAEVTTSQPVRSQPADKARVPADRPEQAETGSLGGSAANAKGKGRVVDDAPEPSRPRRKTASQQQRKATATAAAAEADDDDDSGSGNDFDDDDDDDSSEEEEEPDEVRKARAAKRAASRQKRRLKRAEEASGKPRRPQSAYLLFMGAMRQQRRDELSSTPLTQATALLAEEWRRLGAEDRKQWEDKATEARKEYELKLAEWSQAHPNGVEMGESDESGWETTSEVDDEGNRVRRRKAKSGGRSGSRKARTISDDEREYFEQIETEGPGLPSSRLDASSTSMSDLSVPDLKRGRAGPRTFELERVRRRQAEERKTALKEAAEQLEERKRLGISGTSFAAPTFGMGGPSGSSNADADGGGKRSNGNEIIEGEEEVDDDDDDDDDEEGDGASGAGPSGSSRRSARRAPSVAGTEHSFTENRFAVQTRIVDGKIVVDETSLFANYGNGEEDREGMEVVDEREGDRFVNSATRGKAFGRYKRWSDDDNAKFYWAIRQWGTDFEMISRLFPGRDRGMIKKKWNIEERANPKKIDDALNNRLAIDIDAYAQAANIDFSGPMPEISATLGDWAAALEADEAAANVKKREGTAPESGSRTGRGNNDDDDDDDDWEYEEVIEIDDDGTETVTRKRIGRKGGLSGKRRKTSRKPSLSQAAPAEAMPPPPAAADEAAARPPSIGAGSQKSGRVRGNSVASSHATSGGGGGGSGAGGSRRMSRSDASTAAAMERERKHRASELRGSEAPTERMEVEEIVGDA</sequence>
<dbReference type="InterPro" id="IPR009071">
    <property type="entry name" value="HMG_box_dom"/>
</dbReference>
<feature type="compositionally biased region" description="Polar residues" evidence="2">
    <location>
        <begin position="115"/>
        <end position="131"/>
    </location>
</feature>
<dbReference type="eggNOG" id="KOG2009">
    <property type="taxonomic scope" value="Eukaryota"/>
</dbReference>
<feature type="compositionally biased region" description="Polar residues" evidence="2">
    <location>
        <begin position="230"/>
        <end position="243"/>
    </location>
</feature>
<feature type="compositionally biased region" description="Low complexity" evidence="2">
    <location>
        <begin position="955"/>
        <end position="964"/>
    </location>
</feature>
<feature type="compositionally biased region" description="Polar residues" evidence="2">
    <location>
        <begin position="68"/>
        <end position="77"/>
    </location>
</feature>
<evidence type="ECO:0000313" key="5">
    <source>
        <dbReference type="Proteomes" id="UP000053664"/>
    </source>
</evidence>
<feature type="compositionally biased region" description="Low complexity" evidence="2">
    <location>
        <begin position="38"/>
        <end position="67"/>
    </location>
</feature>
<dbReference type="InterPro" id="IPR036910">
    <property type="entry name" value="HMG_box_dom_sf"/>
</dbReference>
<dbReference type="HOGENOM" id="CLU_012629_0_0_1"/>
<dbReference type="GO" id="GO:0001156">
    <property type="term" value="F:TFIIIC-class transcription factor complex binding"/>
    <property type="evidence" value="ECO:0007669"/>
    <property type="project" value="TreeGrafter"/>
</dbReference>
<dbReference type="AlphaFoldDB" id="A0A061H8F9"/>
<feature type="compositionally biased region" description="Basic and acidic residues" evidence="2">
    <location>
        <begin position="594"/>
        <end position="623"/>
    </location>
</feature>
<feature type="DNA-binding region" description="HMG box" evidence="1">
    <location>
        <begin position="429"/>
        <end position="497"/>
    </location>
</feature>
<organism evidence="4 5">
    <name type="scientific">Pseudozyma flocculosa PF-1</name>
    <dbReference type="NCBI Taxonomy" id="1277687"/>
    <lineage>
        <taxon>Eukaryota</taxon>
        <taxon>Fungi</taxon>
        <taxon>Dikarya</taxon>
        <taxon>Basidiomycota</taxon>
        <taxon>Ustilaginomycotina</taxon>
        <taxon>Ustilaginomycetes</taxon>
        <taxon>Ustilaginales</taxon>
        <taxon>Ustilaginaceae</taxon>
        <taxon>Pseudozyma</taxon>
    </lineage>
</organism>
<feature type="compositionally biased region" description="Acidic residues" evidence="2">
    <location>
        <begin position="507"/>
        <end position="522"/>
    </location>
</feature>
<feature type="compositionally biased region" description="Polar residues" evidence="2">
    <location>
        <begin position="569"/>
        <end position="578"/>
    </location>
</feature>
<proteinExistence type="predicted"/>
<dbReference type="InterPro" id="IPR009057">
    <property type="entry name" value="Homeodomain-like_sf"/>
</dbReference>
<protein>
    <recommendedName>
        <fullName evidence="3">HMG box domain-containing protein</fullName>
    </recommendedName>
</protein>
<dbReference type="GeneID" id="19317564"/>
<dbReference type="GO" id="GO:0070898">
    <property type="term" value="P:RNA polymerase III preinitiation complex assembly"/>
    <property type="evidence" value="ECO:0007669"/>
    <property type="project" value="TreeGrafter"/>
</dbReference>
<evidence type="ECO:0000259" key="3">
    <source>
        <dbReference type="PROSITE" id="PS50118"/>
    </source>
</evidence>
<name>A0A061H8F9_9BASI</name>
<keyword evidence="1" id="KW-0539">Nucleus</keyword>
<feature type="compositionally biased region" description="Low complexity" evidence="2">
    <location>
        <begin position="17"/>
        <end position="31"/>
    </location>
</feature>
<dbReference type="InterPro" id="IPR039467">
    <property type="entry name" value="TFIIIB_B''_Myb"/>
</dbReference>
<dbReference type="GO" id="GO:0000126">
    <property type="term" value="C:transcription factor TFIIIB complex"/>
    <property type="evidence" value="ECO:0007669"/>
    <property type="project" value="TreeGrafter"/>
</dbReference>
<dbReference type="EMBL" id="KE361632">
    <property type="protein sequence ID" value="EPQ29167.1"/>
    <property type="molecule type" value="Genomic_DNA"/>
</dbReference>
<feature type="compositionally biased region" description="Gly residues" evidence="2">
    <location>
        <begin position="988"/>
        <end position="999"/>
    </location>
</feature>
<reference evidence="4 5" key="1">
    <citation type="journal article" date="2013" name="Plant Cell">
        <title>The transition from a phytopathogenic smut ancestor to an anamorphic biocontrol agent deciphered by comparative whole-genome analysis.</title>
        <authorList>
            <person name="Lefebvre F."/>
            <person name="Joly D.L."/>
            <person name="Labbe C."/>
            <person name="Teichmann B."/>
            <person name="Linning R."/>
            <person name="Belzile F."/>
            <person name="Bakkeren G."/>
            <person name="Belanger R.R."/>
        </authorList>
    </citation>
    <scope>NUCLEOTIDE SEQUENCE [LARGE SCALE GENOMIC DNA]</scope>
    <source>
        <strain evidence="4 5">PF-1</strain>
    </source>
</reference>
<feature type="compositionally biased region" description="Acidic residues" evidence="2">
    <location>
        <begin position="371"/>
        <end position="400"/>
    </location>
</feature>
<feature type="compositionally biased region" description="Basic and acidic residues" evidence="2">
    <location>
        <begin position="309"/>
        <end position="322"/>
    </location>
</feature>